<dbReference type="Pfam" id="PF01381">
    <property type="entry name" value="HTH_3"/>
    <property type="match status" value="1"/>
</dbReference>
<gene>
    <name evidence="2" type="ORF">GCM10010991_25170</name>
</gene>
<dbReference type="OrthoDB" id="7206663at2"/>
<dbReference type="EMBL" id="BMLP01000005">
    <property type="protein sequence ID" value="GGO34421.1"/>
    <property type="molecule type" value="Genomic_DNA"/>
</dbReference>
<evidence type="ECO:0000313" key="3">
    <source>
        <dbReference type="Proteomes" id="UP000598196"/>
    </source>
</evidence>
<sequence>MISIAQIKAARLFLGWEQAELAEKTGISLPTVQRIENPKFGPGRSRLEIVERLMAALEQGGIEFIRAENGKGEGVRLRLPTQIEADFDS</sequence>
<dbReference type="Proteomes" id="UP000598196">
    <property type="component" value="Unassembled WGS sequence"/>
</dbReference>
<dbReference type="InterPro" id="IPR001387">
    <property type="entry name" value="Cro/C1-type_HTH"/>
</dbReference>
<evidence type="ECO:0000313" key="2">
    <source>
        <dbReference type="EMBL" id="GGO34421.1"/>
    </source>
</evidence>
<protein>
    <submittedName>
        <fullName evidence="2">XRE family transcriptional regulator</fullName>
    </submittedName>
</protein>
<dbReference type="SMART" id="SM00530">
    <property type="entry name" value="HTH_XRE"/>
    <property type="match status" value="1"/>
</dbReference>
<evidence type="ECO:0000259" key="1">
    <source>
        <dbReference type="PROSITE" id="PS50943"/>
    </source>
</evidence>
<dbReference type="AlphaFoldDB" id="A0A917YMB5"/>
<feature type="domain" description="HTH cro/C1-type" evidence="1">
    <location>
        <begin position="7"/>
        <end position="37"/>
    </location>
</feature>
<dbReference type="RefSeq" id="WP_146287616.1">
    <property type="nucleotide sequence ID" value="NZ_BMLP01000005.1"/>
</dbReference>
<dbReference type="SUPFAM" id="SSF47413">
    <property type="entry name" value="lambda repressor-like DNA-binding domains"/>
    <property type="match status" value="1"/>
</dbReference>
<dbReference type="Gene3D" id="1.10.260.40">
    <property type="entry name" value="lambda repressor-like DNA-binding domains"/>
    <property type="match status" value="1"/>
</dbReference>
<accession>A0A917YMB5</accession>
<dbReference type="GO" id="GO:0003677">
    <property type="term" value="F:DNA binding"/>
    <property type="evidence" value="ECO:0007669"/>
    <property type="project" value="InterPro"/>
</dbReference>
<dbReference type="CDD" id="cd00093">
    <property type="entry name" value="HTH_XRE"/>
    <property type="match status" value="1"/>
</dbReference>
<dbReference type="PROSITE" id="PS50943">
    <property type="entry name" value="HTH_CROC1"/>
    <property type="match status" value="1"/>
</dbReference>
<dbReference type="InterPro" id="IPR010982">
    <property type="entry name" value="Lambda_DNA-bd_dom_sf"/>
</dbReference>
<comment type="caution">
    <text evidence="2">The sequence shown here is derived from an EMBL/GenBank/DDBJ whole genome shotgun (WGS) entry which is preliminary data.</text>
</comment>
<keyword evidence="3" id="KW-1185">Reference proteome</keyword>
<name>A0A917YMB5_9RHOB</name>
<proteinExistence type="predicted"/>
<organism evidence="2 3">
    <name type="scientific">Gemmobacter aquaticus</name>
    <dbReference type="NCBI Taxonomy" id="490185"/>
    <lineage>
        <taxon>Bacteria</taxon>
        <taxon>Pseudomonadati</taxon>
        <taxon>Pseudomonadota</taxon>
        <taxon>Alphaproteobacteria</taxon>
        <taxon>Rhodobacterales</taxon>
        <taxon>Paracoccaceae</taxon>
        <taxon>Gemmobacter</taxon>
    </lineage>
</organism>
<reference evidence="2 3" key="1">
    <citation type="journal article" date="2014" name="Int. J. Syst. Evol. Microbiol.">
        <title>Complete genome sequence of Corynebacterium casei LMG S-19264T (=DSM 44701T), isolated from a smear-ripened cheese.</title>
        <authorList>
            <consortium name="US DOE Joint Genome Institute (JGI-PGF)"/>
            <person name="Walter F."/>
            <person name="Albersmeier A."/>
            <person name="Kalinowski J."/>
            <person name="Ruckert C."/>
        </authorList>
    </citation>
    <scope>NUCLEOTIDE SEQUENCE [LARGE SCALE GENOMIC DNA]</scope>
    <source>
        <strain evidence="2 3">CGMCC 1.7029</strain>
    </source>
</reference>